<protein>
    <recommendedName>
        <fullName evidence="4">Reverse transcriptase RNase H-like domain-containing protein</fullName>
    </recommendedName>
</protein>
<comment type="caution">
    <text evidence="2">The sequence shown here is derived from an EMBL/GenBank/DDBJ whole genome shotgun (WGS) entry which is preliminary data.</text>
</comment>
<sequence>MSLTMASRKTTPTRYFLHFFDSIRSECFVSAAGGNFLDKMLEKYLDFRFRCLQQSFRTTIDCFYFISHTTPFDEAIFYFEESDAFIAIDDETVSPVLNATYTIEGEFSFSRHLTMIITSPNQKRSVVYTDIPHLKYLFNKKRRKARLLRWVLLLQEFDFKVIDTKGAENYGSDTSLDVENTIEPTNSMKPFVSDDLSVRTDISKITRKQSKWAKRRYENQKCTKEVIKAEARKVTSLFASMLVQPTEDEGAPSERPSEAQPTPSPPHPSDATVDPQYDPSPRPSPSTTIPDSIPESSGGNQGGMSSSDKSLSGTEGDMTLQGVYDLCISLCTQVSDQAKEIQHLKA</sequence>
<proteinExistence type="predicted"/>
<reference evidence="2" key="1">
    <citation type="journal article" date="2022" name="Int. J. Mol. Sci.">
        <title>Draft Genome of Tanacetum Coccineum: Genomic Comparison of Closely Related Tanacetum-Family Plants.</title>
        <authorList>
            <person name="Yamashiro T."/>
            <person name="Shiraishi A."/>
            <person name="Nakayama K."/>
            <person name="Satake H."/>
        </authorList>
    </citation>
    <scope>NUCLEOTIDE SEQUENCE</scope>
</reference>
<accession>A0ABQ5GYX6</accession>
<organism evidence="2 3">
    <name type="scientific">Tanacetum coccineum</name>
    <dbReference type="NCBI Taxonomy" id="301880"/>
    <lineage>
        <taxon>Eukaryota</taxon>
        <taxon>Viridiplantae</taxon>
        <taxon>Streptophyta</taxon>
        <taxon>Embryophyta</taxon>
        <taxon>Tracheophyta</taxon>
        <taxon>Spermatophyta</taxon>
        <taxon>Magnoliopsida</taxon>
        <taxon>eudicotyledons</taxon>
        <taxon>Gunneridae</taxon>
        <taxon>Pentapetalae</taxon>
        <taxon>asterids</taxon>
        <taxon>campanulids</taxon>
        <taxon>Asterales</taxon>
        <taxon>Asteraceae</taxon>
        <taxon>Asteroideae</taxon>
        <taxon>Anthemideae</taxon>
        <taxon>Anthemidinae</taxon>
        <taxon>Tanacetum</taxon>
    </lineage>
</organism>
<evidence type="ECO:0000313" key="3">
    <source>
        <dbReference type="Proteomes" id="UP001151760"/>
    </source>
</evidence>
<feature type="compositionally biased region" description="Low complexity" evidence="1">
    <location>
        <begin position="285"/>
        <end position="307"/>
    </location>
</feature>
<name>A0ABQ5GYX6_9ASTR</name>
<evidence type="ECO:0008006" key="4">
    <source>
        <dbReference type="Google" id="ProtNLM"/>
    </source>
</evidence>
<evidence type="ECO:0000313" key="2">
    <source>
        <dbReference type="EMBL" id="GJT80310.1"/>
    </source>
</evidence>
<keyword evidence="3" id="KW-1185">Reference proteome</keyword>
<gene>
    <name evidence="2" type="ORF">Tco_1054652</name>
</gene>
<feature type="region of interest" description="Disordered" evidence="1">
    <location>
        <begin position="245"/>
        <end position="317"/>
    </location>
</feature>
<evidence type="ECO:0000256" key="1">
    <source>
        <dbReference type="SAM" id="MobiDB-lite"/>
    </source>
</evidence>
<reference evidence="2" key="2">
    <citation type="submission" date="2022-01" db="EMBL/GenBank/DDBJ databases">
        <authorList>
            <person name="Yamashiro T."/>
            <person name="Shiraishi A."/>
            <person name="Satake H."/>
            <person name="Nakayama K."/>
        </authorList>
    </citation>
    <scope>NUCLEOTIDE SEQUENCE</scope>
</reference>
<dbReference type="EMBL" id="BQNB010018979">
    <property type="protein sequence ID" value="GJT80310.1"/>
    <property type="molecule type" value="Genomic_DNA"/>
</dbReference>
<dbReference type="Proteomes" id="UP001151760">
    <property type="component" value="Unassembled WGS sequence"/>
</dbReference>